<gene>
    <name evidence="1" type="ORF">NJB1907Z4_C35290</name>
</gene>
<protein>
    <recommendedName>
        <fullName evidence="3">Glycogen debranching enzyme</fullName>
    </recommendedName>
</protein>
<keyword evidence="2" id="KW-1185">Reference proteome</keyword>
<dbReference type="AlphaFoldDB" id="A0A9N7QNF8"/>
<sequence length="142" mass="15218">MSALRANHPLFRRRRFFNGKPVGRRGEAGLPDIAWFAADGSEMADEDWGVGFAKSIAVFLNGQGIADRDMRGHRVLDDSFILCFNAHFEPIDFTLPPVEFGSGWRVVVATAAATATSAGALPAAATIVVDARSSVVLQAVTE</sequence>
<organism evidence="1 2">
    <name type="scientific">Mycobacterium pseudoshottsii</name>
    <dbReference type="NCBI Taxonomy" id="265949"/>
    <lineage>
        <taxon>Bacteria</taxon>
        <taxon>Bacillati</taxon>
        <taxon>Actinomycetota</taxon>
        <taxon>Actinomycetes</taxon>
        <taxon>Mycobacteriales</taxon>
        <taxon>Mycobacteriaceae</taxon>
        <taxon>Mycobacterium</taxon>
        <taxon>Mycobacterium ulcerans group</taxon>
    </lineage>
</organism>
<reference evidence="1" key="1">
    <citation type="submission" date="2022-06" db="EMBL/GenBank/DDBJ databases">
        <title>Complete genome sequence of Mycobacterium pseudoshottsii NJB1907-Z4.</title>
        <authorList>
            <person name="Komine T."/>
            <person name="Fukano H."/>
            <person name="Wada S."/>
        </authorList>
    </citation>
    <scope>NUCLEOTIDE SEQUENCE</scope>
    <source>
        <strain evidence="1">NJB1907-Z4</strain>
    </source>
</reference>
<dbReference type="InterPro" id="IPR013780">
    <property type="entry name" value="Glyco_hydro_b"/>
</dbReference>
<dbReference type="SUPFAM" id="SSF51011">
    <property type="entry name" value="Glycosyl hydrolase domain"/>
    <property type="match status" value="1"/>
</dbReference>
<evidence type="ECO:0000313" key="2">
    <source>
        <dbReference type="Proteomes" id="UP001058626"/>
    </source>
</evidence>
<evidence type="ECO:0008006" key="3">
    <source>
        <dbReference type="Google" id="ProtNLM"/>
    </source>
</evidence>
<accession>A0A9N7QNF8</accession>
<evidence type="ECO:0000313" key="1">
    <source>
        <dbReference type="EMBL" id="BDN83314.1"/>
    </source>
</evidence>
<proteinExistence type="predicted"/>
<dbReference type="Proteomes" id="UP001058626">
    <property type="component" value="Chromosome"/>
</dbReference>
<name>A0A9N7QNF8_9MYCO</name>
<dbReference type="Gene3D" id="2.60.40.1180">
    <property type="entry name" value="Golgi alpha-mannosidase II"/>
    <property type="match status" value="1"/>
</dbReference>
<dbReference type="EMBL" id="AP026367">
    <property type="protein sequence ID" value="BDN83314.1"/>
    <property type="molecule type" value="Genomic_DNA"/>
</dbReference>